<proteinExistence type="predicted"/>
<keyword evidence="2" id="KW-0251">Elongation factor</keyword>
<evidence type="ECO:0000256" key="2">
    <source>
        <dbReference type="ARBA" id="ARBA00022768"/>
    </source>
</evidence>
<keyword evidence="3" id="KW-0648">Protein biosynthesis</keyword>
<dbReference type="EMBL" id="JADFTS010000007">
    <property type="protein sequence ID" value="KAF9596966.1"/>
    <property type="molecule type" value="Genomic_DNA"/>
</dbReference>
<protein>
    <submittedName>
        <fullName evidence="5">Uncharacterized protein</fullName>
    </submittedName>
</protein>
<feature type="chain" id="PRO_5032364942" evidence="4">
    <location>
        <begin position="20"/>
        <end position="113"/>
    </location>
</feature>
<dbReference type="Proteomes" id="UP000631114">
    <property type="component" value="Unassembled WGS sequence"/>
</dbReference>
<dbReference type="GO" id="GO:0005829">
    <property type="term" value="C:cytosol"/>
    <property type="evidence" value="ECO:0007669"/>
    <property type="project" value="TreeGrafter"/>
</dbReference>
<dbReference type="PANTHER" id="PTHR42908">
    <property type="entry name" value="TRANSLATION ELONGATION FACTOR-RELATED"/>
    <property type="match status" value="1"/>
</dbReference>
<sequence>MDPWWGVVLLLRLVPAVAAMDLLVGVAAGVAAGAFGVIPTARRVIYASQITAKPRLLELVYMVEIQAPEQAHGGIYGVLNQNCGHVFEEMQRPDPLEPGSQAPLCLRFVGGRA</sequence>
<feature type="signal peptide" evidence="4">
    <location>
        <begin position="1"/>
        <end position="19"/>
    </location>
</feature>
<dbReference type="GO" id="GO:0043022">
    <property type="term" value="F:ribosome binding"/>
    <property type="evidence" value="ECO:0007669"/>
    <property type="project" value="TreeGrafter"/>
</dbReference>
<organism evidence="5 6">
    <name type="scientific">Coptis chinensis</name>
    <dbReference type="NCBI Taxonomy" id="261450"/>
    <lineage>
        <taxon>Eukaryota</taxon>
        <taxon>Viridiplantae</taxon>
        <taxon>Streptophyta</taxon>
        <taxon>Embryophyta</taxon>
        <taxon>Tracheophyta</taxon>
        <taxon>Spermatophyta</taxon>
        <taxon>Magnoliopsida</taxon>
        <taxon>Ranunculales</taxon>
        <taxon>Ranunculaceae</taxon>
        <taxon>Coptidoideae</taxon>
        <taxon>Coptis</taxon>
    </lineage>
</organism>
<dbReference type="GO" id="GO:0003746">
    <property type="term" value="F:translation elongation factor activity"/>
    <property type="evidence" value="ECO:0007669"/>
    <property type="project" value="UniProtKB-KW"/>
</dbReference>
<dbReference type="AlphaFoldDB" id="A0A835LRL6"/>
<dbReference type="SUPFAM" id="SSF54980">
    <property type="entry name" value="EF-G C-terminal domain-like"/>
    <property type="match status" value="1"/>
</dbReference>
<keyword evidence="6" id="KW-1185">Reference proteome</keyword>
<evidence type="ECO:0000256" key="1">
    <source>
        <dbReference type="ARBA" id="ARBA00022490"/>
    </source>
</evidence>
<dbReference type="GO" id="GO:1990904">
    <property type="term" value="C:ribonucleoprotein complex"/>
    <property type="evidence" value="ECO:0007669"/>
    <property type="project" value="TreeGrafter"/>
</dbReference>
<evidence type="ECO:0000256" key="3">
    <source>
        <dbReference type="ARBA" id="ARBA00022917"/>
    </source>
</evidence>
<dbReference type="GO" id="GO:0003924">
    <property type="term" value="F:GTPase activity"/>
    <property type="evidence" value="ECO:0007669"/>
    <property type="project" value="TreeGrafter"/>
</dbReference>
<dbReference type="PANTHER" id="PTHR42908:SF10">
    <property type="entry name" value="EUKARYOTIC TRANSLATION ELONGATION FACTOR 2"/>
    <property type="match status" value="1"/>
</dbReference>
<evidence type="ECO:0000256" key="4">
    <source>
        <dbReference type="SAM" id="SignalP"/>
    </source>
</evidence>
<name>A0A835LRL6_9MAGN</name>
<gene>
    <name evidence="5" type="ORF">IFM89_014610</name>
</gene>
<accession>A0A835LRL6</accession>
<evidence type="ECO:0000313" key="5">
    <source>
        <dbReference type="EMBL" id="KAF9596966.1"/>
    </source>
</evidence>
<dbReference type="InterPro" id="IPR035647">
    <property type="entry name" value="EFG_III/V"/>
</dbReference>
<reference evidence="5 6" key="1">
    <citation type="submission" date="2020-10" db="EMBL/GenBank/DDBJ databases">
        <title>The Coptis chinensis genome and diversification of protoberbering-type alkaloids.</title>
        <authorList>
            <person name="Wang B."/>
            <person name="Shu S."/>
            <person name="Song C."/>
            <person name="Liu Y."/>
        </authorList>
    </citation>
    <scope>NUCLEOTIDE SEQUENCE [LARGE SCALE GENOMIC DNA]</scope>
    <source>
        <strain evidence="5">HL-2020</strain>
        <tissue evidence="5">Leaf</tissue>
    </source>
</reference>
<dbReference type="Gene3D" id="3.30.70.240">
    <property type="match status" value="1"/>
</dbReference>
<comment type="caution">
    <text evidence="5">The sequence shown here is derived from an EMBL/GenBank/DDBJ whole genome shotgun (WGS) entry which is preliminary data.</text>
</comment>
<keyword evidence="1" id="KW-0963">Cytoplasm</keyword>
<evidence type="ECO:0000313" key="6">
    <source>
        <dbReference type="Proteomes" id="UP000631114"/>
    </source>
</evidence>
<keyword evidence="4" id="KW-0732">Signal</keyword>